<protein>
    <submittedName>
        <fullName evidence="1">3620_t:CDS:1</fullName>
    </submittedName>
</protein>
<comment type="caution">
    <text evidence="1">The sequence shown here is derived from an EMBL/GenBank/DDBJ whole genome shotgun (WGS) entry which is preliminary data.</text>
</comment>
<organism evidence="1 2">
    <name type="scientific">Racocetra persica</name>
    <dbReference type="NCBI Taxonomy" id="160502"/>
    <lineage>
        <taxon>Eukaryota</taxon>
        <taxon>Fungi</taxon>
        <taxon>Fungi incertae sedis</taxon>
        <taxon>Mucoromycota</taxon>
        <taxon>Glomeromycotina</taxon>
        <taxon>Glomeromycetes</taxon>
        <taxon>Diversisporales</taxon>
        <taxon>Gigasporaceae</taxon>
        <taxon>Racocetra</taxon>
    </lineage>
</organism>
<dbReference type="EMBL" id="CAJVQC010070635">
    <property type="protein sequence ID" value="CAG8809875.1"/>
    <property type="molecule type" value="Genomic_DNA"/>
</dbReference>
<evidence type="ECO:0000313" key="1">
    <source>
        <dbReference type="EMBL" id="CAG8809875.1"/>
    </source>
</evidence>
<evidence type="ECO:0000313" key="2">
    <source>
        <dbReference type="Proteomes" id="UP000789920"/>
    </source>
</evidence>
<name>A0ACA9RVL8_9GLOM</name>
<feature type="non-terminal residue" evidence="1">
    <location>
        <position position="1"/>
    </location>
</feature>
<feature type="non-terminal residue" evidence="1">
    <location>
        <position position="45"/>
    </location>
</feature>
<gene>
    <name evidence="1" type="ORF">RPERSI_LOCUS22957</name>
</gene>
<keyword evidence="2" id="KW-1185">Reference proteome</keyword>
<reference evidence="1" key="1">
    <citation type="submission" date="2021-06" db="EMBL/GenBank/DDBJ databases">
        <authorList>
            <person name="Kallberg Y."/>
            <person name="Tangrot J."/>
            <person name="Rosling A."/>
        </authorList>
    </citation>
    <scope>NUCLEOTIDE SEQUENCE</scope>
    <source>
        <strain evidence="1">MA461A</strain>
    </source>
</reference>
<dbReference type="Proteomes" id="UP000789920">
    <property type="component" value="Unassembled WGS sequence"/>
</dbReference>
<sequence>SSTSLIIKVWWEIISGNDKEVENLQLAFSTALNLKKNFLKPETSK</sequence>
<accession>A0ACA9RVL8</accession>
<proteinExistence type="predicted"/>